<dbReference type="Proteomes" id="UP000701680">
    <property type="component" value="Unassembled WGS sequence"/>
</dbReference>
<dbReference type="PANTHER" id="PTHR34289">
    <property type="entry name" value="PROTEIN, PUTATIVE (DUF819)-RELATED"/>
    <property type="match status" value="1"/>
</dbReference>
<dbReference type="AlphaFoldDB" id="A0A850HVK4"/>
<evidence type="ECO:0000256" key="1">
    <source>
        <dbReference type="SAM" id="Phobius"/>
    </source>
</evidence>
<feature type="transmembrane region" description="Helical" evidence="1">
    <location>
        <begin position="47"/>
        <end position="68"/>
    </location>
</feature>
<evidence type="ECO:0000313" key="5">
    <source>
        <dbReference type="Proteomes" id="UP000701680"/>
    </source>
</evidence>
<feature type="transmembrane region" description="Helical" evidence="1">
    <location>
        <begin position="19"/>
        <end position="35"/>
    </location>
</feature>
<keyword evidence="1" id="KW-0472">Membrane</keyword>
<evidence type="ECO:0000313" key="4">
    <source>
        <dbReference type="Proteomes" id="UP000528555"/>
    </source>
</evidence>
<feature type="transmembrane region" description="Helical" evidence="1">
    <location>
        <begin position="330"/>
        <end position="352"/>
    </location>
</feature>
<dbReference type="Pfam" id="PF05684">
    <property type="entry name" value="DUF819"/>
    <property type="match status" value="1"/>
</dbReference>
<organism evidence="3 4">
    <name type="scientific">Dorea phocaeensis</name>
    <dbReference type="NCBI Taxonomy" id="2040291"/>
    <lineage>
        <taxon>Bacteria</taxon>
        <taxon>Bacillati</taxon>
        <taxon>Bacillota</taxon>
        <taxon>Clostridia</taxon>
        <taxon>Lachnospirales</taxon>
        <taxon>Lachnospiraceae</taxon>
        <taxon>Dorea</taxon>
    </lineage>
</organism>
<reference evidence="3" key="2">
    <citation type="submission" date="2020-02" db="EMBL/GenBank/DDBJ databases">
        <authorList>
            <person name="Littmann E."/>
            <person name="Sorbara M."/>
        </authorList>
    </citation>
    <scope>NUCLEOTIDE SEQUENCE</scope>
    <source>
        <strain evidence="3">MSK.17.11</strain>
        <strain evidence="2">MSK.17.38</strain>
    </source>
</reference>
<dbReference type="EMBL" id="JAAITX010000008">
    <property type="protein sequence ID" value="NVH59133.1"/>
    <property type="molecule type" value="Genomic_DNA"/>
</dbReference>
<feature type="transmembrane region" description="Helical" evidence="1">
    <location>
        <begin position="232"/>
        <end position="254"/>
    </location>
</feature>
<dbReference type="Proteomes" id="UP000528555">
    <property type="component" value="Unassembled WGS sequence"/>
</dbReference>
<dbReference type="InterPro" id="IPR008537">
    <property type="entry name" value="DUF819"/>
</dbReference>
<sequence length="413" mass="43566">MWGHIFDLNNPLIGADNTWVLWAICALGAATAIYLEQKYDWAAKVTGAIIALVLAIILSNFGIIPMAAPVWDAVWGYVVPLAIPLLLLQCDMRKIGKEAGRILIIFLIGSVGTACGALLGYAVLGNFIPELDGLAGVFTGTYIGGTVNFAALGAAFEVSGDMISAATVADNLLMALYFFVLIAMPSIGFFRKHYKHPYVDEIEAASASGNKKAGETNAAAFWGRKEISLKDIALAAATAFTIVAISNIIGGVFTAIIPTSNPVLQMLNTLFGNMYLWITTISMACATFAPGFFGEIKGTNELGTFLIYLFFFVIGVPASVPMIIKNSPLLLVFAAIVVAVNMLFSLVAGKLLKFNLEDIILASNANIGGPTTAAAMAVSKGWTKLVGPIVLVGTLGYVLGTYFGLIVGSILGL</sequence>
<feature type="transmembrane region" description="Helical" evidence="1">
    <location>
        <begin position="172"/>
        <end position="190"/>
    </location>
</feature>
<dbReference type="RefSeq" id="WP_101696090.1">
    <property type="nucleotide sequence ID" value="NZ_JAAITX010000008.1"/>
</dbReference>
<feature type="transmembrane region" description="Helical" evidence="1">
    <location>
        <begin position="305"/>
        <end position="324"/>
    </location>
</feature>
<keyword evidence="1" id="KW-1133">Transmembrane helix</keyword>
<feature type="transmembrane region" description="Helical" evidence="1">
    <location>
        <begin position="102"/>
        <end position="124"/>
    </location>
</feature>
<feature type="transmembrane region" description="Helical" evidence="1">
    <location>
        <begin position="385"/>
        <end position="411"/>
    </location>
</feature>
<evidence type="ECO:0000313" key="3">
    <source>
        <dbReference type="EMBL" id="NVH59133.1"/>
    </source>
</evidence>
<feature type="transmembrane region" description="Helical" evidence="1">
    <location>
        <begin position="74"/>
        <end position="90"/>
    </location>
</feature>
<dbReference type="EMBL" id="JAAIUO010000008">
    <property type="protein sequence ID" value="NSK15360.1"/>
    <property type="molecule type" value="Genomic_DNA"/>
</dbReference>
<name>A0A850HVK4_9FIRM</name>
<dbReference type="OrthoDB" id="653763at2"/>
<feature type="transmembrane region" description="Helical" evidence="1">
    <location>
        <begin position="274"/>
        <end position="293"/>
    </location>
</feature>
<accession>A0A850HVK4</accession>
<keyword evidence="1" id="KW-0812">Transmembrane</keyword>
<dbReference type="PANTHER" id="PTHR34289:SF8">
    <property type="entry name" value="DUF819 DOMAIN-CONTAINING PROTEIN"/>
    <property type="match status" value="1"/>
</dbReference>
<keyword evidence="4" id="KW-1185">Reference proteome</keyword>
<gene>
    <name evidence="3" type="ORF">G5A66_10885</name>
    <name evidence="2" type="ORF">G5A75_10910</name>
</gene>
<evidence type="ECO:0000313" key="2">
    <source>
        <dbReference type="EMBL" id="NSK15360.1"/>
    </source>
</evidence>
<proteinExistence type="predicted"/>
<protein>
    <submittedName>
        <fullName evidence="3">DUF819 domain-containing protein</fullName>
    </submittedName>
</protein>
<reference evidence="4 5" key="1">
    <citation type="journal article" date="2020" name="Cell Host Microbe">
        <title>Functional and Genomic Variation between Human-Derived Isolates of Lachnospiraceae Reveals Inter- and Intra-Species Diversity.</title>
        <authorList>
            <person name="Sorbara M.T."/>
            <person name="Littmann E.R."/>
            <person name="Fontana E."/>
            <person name="Moody T.U."/>
            <person name="Kohout C.E."/>
            <person name="Gjonbalaj M."/>
            <person name="Eaton V."/>
            <person name="Seok R."/>
            <person name="Leiner I.M."/>
            <person name="Pamer E.G."/>
        </authorList>
    </citation>
    <scope>NUCLEOTIDE SEQUENCE [LARGE SCALE GENOMIC DNA]</scope>
    <source>
        <strain evidence="3 4">MSK.17.11</strain>
        <strain evidence="2 5">MSK.17.38</strain>
    </source>
</reference>
<comment type="caution">
    <text evidence="3">The sequence shown here is derived from an EMBL/GenBank/DDBJ whole genome shotgun (WGS) entry which is preliminary data.</text>
</comment>